<evidence type="ECO:0000313" key="1">
    <source>
        <dbReference type="EMBL" id="MDC3422900.1"/>
    </source>
</evidence>
<dbReference type="AlphaFoldDB" id="A0A9X3WNG4"/>
<dbReference type="EMBL" id="JAMQKB010000001">
    <property type="protein sequence ID" value="MDC3422900.1"/>
    <property type="molecule type" value="Genomic_DNA"/>
</dbReference>
<dbReference type="RefSeq" id="WP_272434525.1">
    <property type="nucleotide sequence ID" value="NZ_JAMQKB010000001.1"/>
</dbReference>
<name>A0A9X3WNG4_9BACI</name>
<evidence type="ECO:0000313" key="2">
    <source>
        <dbReference type="Proteomes" id="UP001145050"/>
    </source>
</evidence>
<sequence>MSTKEEVLKLISDLPESVTIEDIMRELYIRSKIDKGIQELNSGKVVSHEQVKEKLGKWLN</sequence>
<organism evidence="1 2">
    <name type="scientific">Terrihalobacillus insolitus</name>
    <dbReference type="NCBI Taxonomy" id="2950438"/>
    <lineage>
        <taxon>Bacteria</taxon>
        <taxon>Bacillati</taxon>
        <taxon>Bacillota</taxon>
        <taxon>Bacilli</taxon>
        <taxon>Bacillales</taxon>
        <taxon>Bacillaceae</taxon>
        <taxon>Terrihalobacillus</taxon>
    </lineage>
</organism>
<accession>A0A9X3WNG4</accession>
<comment type="caution">
    <text evidence="1">The sequence shown here is derived from an EMBL/GenBank/DDBJ whole genome shotgun (WGS) entry which is preliminary data.</text>
</comment>
<gene>
    <name evidence="1" type="ORF">NC797_00075</name>
</gene>
<reference evidence="1" key="1">
    <citation type="submission" date="2022-06" db="EMBL/GenBank/DDBJ databases">
        <title>Aquibacillus sp. a new bacterium isolated from soil saline samples.</title>
        <authorList>
            <person name="Galisteo C."/>
            <person name="De La Haba R."/>
            <person name="Sanchez-Porro C."/>
            <person name="Ventosa A."/>
        </authorList>
    </citation>
    <scope>NUCLEOTIDE SEQUENCE</scope>
    <source>
        <strain evidence="1">3ASR75-11</strain>
    </source>
</reference>
<dbReference type="Proteomes" id="UP001145050">
    <property type="component" value="Unassembled WGS sequence"/>
</dbReference>
<keyword evidence="2" id="KW-1185">Reference proteome</keyword>
<protein>
    <submittedName>
        <fullName evidence="1">Uncharacterized protein</fullName>
    </submittedName>
</protein>
<proteinExistence type="predicted"/>